<gene>
    <name evidence="2" type="ORF">CK820_G0018649</name>
</gene>
<accession>A0A2J8MPR3</accession>
<proteinExistence type="predicted"/>
<dbReference type="Proteomes" id="UP000236370">
    <property type="component" value="Unassembled WGS sequence"/>
</dbReference>
<evidence type="ECO:0000313" key="2">
    <source>
        <dbReference type="EMBL" id="PNI61518.1"/>
    </source>
</evidence>
<feature type="non-terminal residue" evidence="2">
    <location>
        <position position="30"/>
    </location>
</feature>
<comment type="caution">
    <text evidence="2">The sequence shown here is derived from an EMBL/GenBank/DDBJ whole genome shotgun (WGS) entry which is preliminary data.</text>
</comment>
<dbReference type="EMBL" id="NBAG03000249">
    <property type="protein sequence ID" value="PNI61518.1"/>
    <property type="molecule type" value="Genomic_DNA"/>
</dbReference>
<evidence type="ECO:0000313" key="3">
    <source>
        <dbReference type="Proteomes" id="UP000236370"/>
    </source>
</evidence>
<organism evidence="2 3">
    <name type="scientific">Pan troglodytes</name>
    <name type="common">Chimpanzee</name>
    <dbReference type="NCBI Taxonomy" id="9598"/>
    <lineage>
        <taxon>Eukaryota</taxon>
        <taxon>Metazoa</taxon>
        <taxon>Chordata</taxon>
        <taxon>Craniata</taxon>
        <taxon>Vertebrata</taxon>
        <taxon>Euteleostomi</taxon>
        <taxon>Mammalia</taxon>
        <taxon>Eutheria</taxon>
        <taxon>Euarchontoglires</taxon>
        <taxon>Primates</taxon>
        <taxon>Haplorrhini</taxon>
        <taxon>Catarrhini</taxon>
        <taxon>Hominidae</taxon>
        <taxon>Pan</taxon>
    </lineage>
</organism>
<sequence length="30" mass="3460">MSRRKQAKPRSLKDPNCKLEDKTEDGEALD</sequence>
<reference evidence="2 3" key="1">
    <citation type="submission" date="2017-12" db="EMBL/GenBank/DDBJ databases">
        <title>High-resolution comparative analysis of great ape genomes.</title>
        <authorList>
            <person name="Pollen A."/>
            <person name="Hastie A."/>
            <person name="Hormozdiari F."/>
            <person name="Dougherty M."/>
            <person name="Liu R."/>
            <person name="Chaisson M."/>
            <person name="Hoppe E."/>
            <person name="Hill C."/>
            <person name="Pang A."/>
            <person name="Hillier L."/>
            <person name="Baker C."/>
            <person name="Armstrong J."/>
            <person name="Shendure J."/>
            <person name="Paten B."/>
            <person name="Wilson R."/>
            <person name="Chao H."/>
            <person name="Schneider V."/>
            <person name="Ventura M."/>
            <person name="Kronenberg Z."/>
            <person name="Murali S."/>
            <person name="Gordon D."/>
            <person name="Cantsilieris S."/>
            <person name="Munson K."/>
            <person name="Nelson B."/>
            <person name="Raja A."/>
            <person name="Underwood J."/>
            <person name="Diekhans M."/>
            <person name="Fiddes I."/>
            <person name="Haussler D."/>
            <person name="Eichler E."/>
        </authorList>
    </citation>
    <scope>NUCLEOTIDE SEQUENCE [LARGE SCALE GENOMIC DNA]</scope>
    <source>
        <strain evidence="2">Yerkes chimp pedigree #C0471</strain>
    </source>
</reference>
<feature type="compositionally biased region" description="Basic residues" evidence="1">
    <location>
        <begin position="1"/>
        <end position="10"/>
    </location>
</feature>
<protein>
    <submittedName>
        <fullName evidence="2">ZNF521 isoform 14</fullName>
    </submittedName>
</protein>
<name>A0A2J8MPR3_PANTR</name>
<feature type="compositionally biased region" description="Basic and acidic residues" evidence="1">
    <location>
        <begin position="11"/>
        <end position="21"/>
    </location>
</feature>
<evidence type="ECO:0000256" key="1">
    <source>
        <dbReference type="SAM" id="MobiDB-lite"/>
    </source>
</evidence>
<dbReference type="AlphaFoldDB" id="A0A2J8MPR3"/>
<feature type="region of interest" description="Disordered" evidence="1">
    <location>
        <begin position="1"/>
        <end position="30"/>
    </location>
</feature>